<keyword evidence="5" id="KW-1185">Reference proteome</keyword>
<feature type="transmembrane region" description="Helical" evidence="2">
    <location>
        <begin position="82"/>
        <end position="105"/>
    </location>
</feature>
<dbReference type="AlphaFoldDB" id="E2SCX5"/>
<dbReference type="InterPro" id="IPR052196">
    <property type="entry name" value="Bact_Kbp"/>
</dbReference>
<dbReference type="PANTHER" id="PTHR34700">
    <property type="entry name" value="POTASSIUM BINDING PROTEIN KBP"/>
    <property type="match status" value="1"/>
</dbReference>
<keyword evidence="2" id="KW-0472">Membrane</keyword>
<feature type="transmembrane region" description="Helical" evidence="2">
    <location>
        <begin position="39"/>
        <end position="62"/>
    </location>
</feature>
<feature type="region of interest" description="Disordered" evidence="1">
    <location>
        <begin position="264"/>
        <end position="293"/>
    </location>
</feature>
<dbReference type="RefSeq" id="WP_007077379.1">
    <property type="nucleotide sequence ID" value="NZ_CM001024.1"/>
</dbReference>
<dbReference type="Gene3D" id="3.10.350.10">
    <property type="entry name" value="LysM domain"/>
    <property type="match status" value="1"/>
</dbReference>
<dbReference type="CDD" id="cd00118">
    <property type="entry name" value="LysM"/>
    <property type="match status" value="1"/>
</dbReference>
<dbReference type="OrthoDB" id="8444614at2"/>
<gene>
    <name evidence="4" type="ORF">HMPREF0063_12287</name>
</gene>
<organism evidence="4 5">
    <name type="scientific">Aeromicrobium marinum DSM 15272</name>
    <dbReference type="NCBI Taxonomy" id="585531"/>
    <lineage>
        <taxon>Bacteria</taxon>
        <taxon>Bacillati</taxon>
        <taxon>Actinomycetota</taxon>
        <taxon>Actinomycetes</taxon>
        <taxon>Propionibacteriales</taxon>
        <taxon>Nocardioidaceae</taxon>
        <taxon>Aeromicrobium</taxon>
    </lineage>
</organism>
<dbReference type="SMART" id="SM01043">
    <property type="entry name" value="BTAD"/>
    <property type="match status" value="1"/>
</dbReference>
<feature type="compositionally biased region" description="Basic and acidic residues" evidence="1">
    <location>
        <begin position="1"/>
        <end position="11"/>
    </location>
</feature>
<dbReference type="HOGENOM" id="CLU_005332_0_0_11"/>
<dbReference type="eggNOG" id="COG1652">
    <property type="taxonomic scope" value="Bacteria"/>
</dbReference>
<sequence length="890" mass="92994">MTEPSTHHEPVSTDPARFARPARTAPPPRRRGLEVVGSLLALLGLVVGVPAVLIALSGPPPIPTSVPSARDFAQQLSVEDLVMLLVAVVWLAWLYFLVCVAVEVVAARRGGLARTVPLAGPLQKLAQVLVGTLLLTGLMATSAQAATTDHAPAPAHVASAVVEADAPTPAPDTATETAAQESDLADQKVYTVKAPNNGYHDNLWDIAENHLGSGLRYKEIYELNKDRVQADGRQLELARLIQPGWELVMPADALGIAPVAAPDAAPAPPAPTPVDGAVEPGDAGSTDLASDGSGVQGAWSGGAGLVAAGVIAALALRRRSTIGRRPDDEARVVEDELLVAATLRRATGLDRVLRSLAADCRRAAVGLPPVYAVVVDERAVELRLAPAVPEAVDGWTVDDEGRVWRRELTDDVSGTVDDIAPYPGLVSLGVDDDGRDVLVDLEAAGGVISLGGDPSIAAEIAASIAVQAATAPWARTMAVIASDLPDDLRDIAPDRLTSVDDLGAALADLEARVDGLREDVLTGRMRRRSPQATHLVVAGSRPTPEVSERLSALAGDRRQSLSVVVAGAHPAARWRLHVDEHGSLTVPALDLTLAASRISPAQASGIAELFTAAEDARPDATDRVEVQTPLRRHVDADWSTAGLRVGVLGVLTVQGTGDLPADRAAVATELTTYLALHPEGVHPTVLAGVLWPRGVTADVRDATIERARAWLGSAPDGSHVLRADADGRLSLSDDVVCDWDCLRNLLVQAHGSSTTRDETEHLRRALKLVRGEAFAGVPEGRYGWVARDDTARTILGVVVDASLRLAALAGDDGDHPGVVQAAEAGLRAAAANQALWRVLLRARHAESGVAGVQKTLDEMSVALHGLALEPETEALVEELLPSSGSLASGS</sequence>
<dbReference type="EMBL" id="ACLF03000006">
    <property type="protein sequence ID" value="EFQ83078.1"/>
    <property type="molecule type" value="Genomic_DNA"/>
</dbReference>
<feature type="transmembrane region" description="Helical" evidence="2">
    <location>
        <begin position="125"/>
        <end position="146"/>
    </location>
</feature>
<dbReference type="InterPro" id="IPR018392">
    <property type="entry name" value="LysM"/>
</dbReference>
<protein>
    <recommendedName>
        <fullName evidence="3">Bacterial transcriptional activator domain-containing protein</fullName>
    </recommendedName>
</protein>
<feature type="domain" description="Bacterial transcriptional activator" evidence="3">
    <location>
        <begin position="737"/>
        <end position="880"/>
    </location>
</feature>
<reference evidence="4" key="1">
    <citation type="submission" date="2010-08" db="EMBL/GenBank/DDBJ databases">
        <authorList>
            <person name="Muzny D."/>
            <person name="Qin X."/>
            <person name="Buhay C."/>
            <person name="Dugan-Rocha S."/>
            <person name="Ding Y."/>
            <person name="Chen G."/>
            <person name="Hawes A."/>
            <person name="Holder M."/>
            <person name="Jhangiani S."/>
            <person name="Johnson A."/>
            <person name="Khan Z."/>
            <person name="Li Z."/>
            <person name="Liu W."/>
            <person name="Liu X."/>
            <person name="Perez L."/>
            <person name="Shen H."/>
            <person name="Wang Q."/>
            <person name="Watt J."/>
            <person name="Xi L."/>
            <person name="Xin Y."/>
            <person name="Zhou J."/>
            <person name="Deng J."/>
            <person name="Jiang H."/>
            <person name="Liu Y."/>
            <person name="Qu J."/>
            <person name="Song X.-Z."/>
            <person name="Zhang L."/>
            <person name="Villasana D."/>
            <person name="Johnson A."/>
            <person name="Liu J."/>
            <person name="Liyanage D."/>
            <person name="Lorensuhewa L."/>
            <person name="Robinson T."/>
            <person name="Song A."/>
            <person name="Song B.-B."/>
            <person name="Dinh H."/>
            <person name="Thornton R."/>
            <person name="Coyle M."/>
            <person name="Francisco L."/>
            <person name="Jackson L."/>
            <person name="Javaid M."/>
            <person name="Korchina V."/>
            <person name="Kovar C."/>
            <person name="Mata R."/>
            <person name="Mathew T."/>
            <person name="Ngo R."/>
            <person name="Nguyen L."/>
            <person name="Nguyen N."/>
            <person name="Okwuonu G."/>
            <person name="Ongeri F."/>
            <person name="Pham C."/>
            <person name="Simmons D."/>
            <person name="Wilczek-Boney K."/>
            <person name="Hale W."/>
            <person name="Jakkamsetti A."/>
            <person name="Pham P."/>
            <person name="Ruth R."/>
            <person name="San Lucas F."/>
            <person name="Warren J."/>
            <person name="Zhang J."/>
            <person name="Zhao Z."/>
            <person name="Zhou C."/>
            <person name="Zhu D."/>
            <person name="Lee S."/>
            <person name="Bess C."/>
            <person name="Blankenburg K."/>
            <person name="Forbes L."/>
            <person name="Fu Q."/>
            <person name="Gubbala S."/>
            <person name="Hirani K."/>
            <person name="Jayaseelan J.C."/>
            <person name="Lara F."/>
            <person name="Munidasa M."/>
            <person name="Palculict T."/>
            <person name="Patil S."/>
            <person name="Pu L.-L."/>
            <person name="Saada N."/>
            <person name="Tang L."/>
            <person name="Weissenberger G."/>
            <person name="Zhu Y."/>
            <person name="Hemphill L."/>
            <person name="Shang Y."/>
            <person name="Youmans B."/>
            <person name="Ayvaz T."/>
            <person name="Ross M."/>
            <person name="Santibanez J."/>
            <person name="Aqrawi P."/>
            <person name="Gross S."/>
            <person name="Joshi V."/>
            <person name="Fowler G."/>
            <person name="Nazareth L."/>
            <person name="Reid J."/>
            <person name="Worley K."/>
            <person name="Petrosino J."/>
            <person name="Highlander S."/>
            <person name="Gibbs R."/>
        </authorList>
    </citation>
    <scope>NUCLEOTIDE SEQUENCE [LARGE SCALE GENOMIC DNA]</scope>
    <source>
        <strain evidence="4">DSM 15272</strain>
    </source>
</reference>
<accession>E2SCX5</accession>
<dbReference type="InterPro" id="IPR011990">
    <property type="entry name" value="TPR-like_helical_dom_sf"/>
</dbReference>
<evidence type="ECO:0000256" key="1">
    <source>
        <dbReference type="SAM" id="MobiDB-lite"/>
    </source>
</evidence>
<evidence type="ECO:0000313" key="4">
    <source>
        <dbReference type="EMBL" id="EFQ83078.1"/>
    </source>
</evidence>
<dbReference type="InterPro" id="IPR036779">
    <property type="entry name" value="LysM_dom_sf"/>
</dbReference>
<comment type="caution">
    <text evidence="4">The sequence shown here is derived from an EMBL/GenBank/DDBJ whole genome shotgun (WGS) entry which is preliminary data.</text>
</comment>
<dbReference type="STRING" id="585531.HMPREF0063_12287"/>
<evidence type="ECO:0000313" key="5">
    <source>
        <dbReference type="Proteomes" id="UP000003111"/>
    </source>
</evidence>
<evidence type="ECO:0000256" key="2">
    <source>
        <dbReference type="SAM" id="Phobius"/>
    </source>
</evidence>
<proteinExistence type="predicted"/>
<dbReference type="InterPro" id="IPR005158">
    <property type="entry name" value="BTAD"/>
</dbReference>
<evidence type="ECO:0000259" key="3">
    <source>
        <dbReference type="SMART" id="SM01043"/>
    </source>
</evidence>
<dbReference type="Gene3D" id="1.25.40.10">
    <property type="entry name" value="Tetratricopeptide repeat domain"/>
    <property type="match status" value="1"/>
</dbReference>
<name>E2SCX5_9ACTN</name>
<feature type="region of interest" description="Disordered" evidence="1">
    <location>
        <begin position="1"/>
        <end position="29"/>
    </location>
</feature>
<dbReference type="Proteomes" id="UP000003111">
    <property type="component" value="Unassembled WGS sequence"/>
</dbReference>
<keyword evidence="2" id="KW-1133">Transmembrane helix</keyword>
<dbReference type="PANTHER" id="PTHR34700:SF4">
    <property type="entry name" value="PHAGE-LIKE ELEMENT PBSX PROTEIN XKDP"/>
    <property type="match status" value="1"/>
</dbReference>
<keyword evidence="2" id="KW-0812">Transmembrane</keyword>